<reference evidence="18" key="1">
    <citation type="submission" date="2025-08" db="UniProtKB">
        <authorList>
            <consortium name="RefSeq"/>
        </authorList>
    </citation>
    <scope>IDENTIFICATION</scope>
    <source>
        <tissue evidence="18">Muscle</tissue>
    </source>
</reference>
<evidence type="ECO:0000256" key="9">
    <source>
        <dbReference type="ARBA" id="ARBA00022824"/>
    </source>
</evidence>
<dbReference type="Proteomes" id="UP000694941">
    <property type="component" value="Unplaced"/>
</dbReference>
<dbReference type="InterPro" id="IPR005123">
    <property type="entry name" value="Oxoglu/Fe-dep_dioxygenase_dom"/>
</dbReference>
<dbReference type="SMART" id="SM00702">
    <property type="entry name" value="P4Hc"/>
    <property type="match status" value="1"/>
</dbReference>
<dbReference type="Pfam" id="PF13640">
    <property type="entry name" value="2OG-FeII_Oxy_3"/>
    <property type="match status" value="1"/>
</dbReference>
<dbReference type="PANTHER" id="PTHR14049:SF9">
    <property type="entry name" value="PROCOLLAGEN-PROLINE 3-DIOXYGENASE"/>
    <property type="match status" value="1"/>
</dbReference>
<evidence type="ECO:0000256" key="4">
    <source>
        <dbReference type="ARBA" id="ARBA00012262"/>
    </source>
</evidence>
<keyword evidence="9" id="KW-0256">Endoplasmic reticulum</keyword>
<evidence type="ECO:0000256" key="1">
    <source>
        <dbReference type="ARBA" id="ARBA00001961"/>
    </source>
</evidence>
<keyword evidence="15" id="KW-0472">Membrane</keyword>
<name>A0ABM1B0V7_LIMPO</name>
<dbReference type="RefSeq" id="XP_013772511.1">
    <property type="nucleotide sequence ID" value="XM_013917057.2"/>
</dbReference>
<keyword evidence="5" id="KW-0479">Metal-binding</keyword>
<organism evidence="17 18">
    <name type="scientific">Limulus polyphemus</name>
    <name type="common">Atlantic horseshoe crab</name>
    <dbReference type="NCBI Taxonomy" id="6850"/>
    <lineage>
        <taxon>Eukaryota</taxon>
        <taxon>Metazoa</taxon>
        <taxon>Ecdysozoa</taxon>
        <taxon>Arthropoda</taxon>
        <taxon>Chelicerata</taxon>
        <taxon>Merostomata</taxon>
        <taxon>Xiphosura</taxon>
        <taxon>Limulidae</taxon>
        <taxon>Limulus</taxon>
    </lineage>
</organism>
<dbReference type="InterPro" id="IPR011990">
    <property type="entry name" value="TPR-like_helical_dom_sf"/>
</dbReference>
<evidence type="ECO:0000256" key="2">
    <source>
        <dbReference type="ARBA" id="ARBA00001962"/>
    </source>
</evidence>
<comment type="cofactor">
    <cofactor evidence="2">
        <name>Fe cation</name>
        <dbReference type="ChEBI" id="CHEBI:24875"/>
    </cofactor>
</comment>
<evidence type="ECO:0000256" key="15">
    <source>
        <dbReference type="SAM" id="Phobius"/>
    </source>
</evidence>
<feature type="region of interest" description="Disordered" evidence="14">
    <location>
        <begin position="426"/>
        <end position="451"/>
    </location>
</feature>
<dbReference type="Gene3D" id="1.25.40.10">
    <property type="entry name" value="Tetratricopeptide repeat domain"/>
    <property type="match status" value="2"/>
</dbReference>
<feature type="compositionally biased region" description="Basic and acidic residues" evidence="14">
    <location>
        <begin position="705"/>
        <end position="725"/>
    </location>
</feature>
<dbReference type="PROSITE" id="PS51471">
    <property type="entry name" value="FE2OG_OXY"/>
    <property type="match status" value="1"/>
</dbReference>
<feature type="compositionally biased region" description="Low complexity" evidence="14">
    <location>
        <begin position="432"/>
        <end position="441"/>
    </location>
</feature>
<dbReference type="InterPro" id="IPR044862">
    <property type="entry name" value="Pro_4_hyd_alph_FE2OG_OXY"/>
</dbReference>
<evidence type="ECO:0000256" key="3">
    <source>
        <dbReference type="ARBA" id="ARBA00006487"/>
    </source>
</evidence>
<evidence type="ECO:0000256" key="10">
    <source>
        <dbReference type="ARBA" id="ARBA00022964"/>
    </source>
</evidence>
<dbReference type="Gene3D" id="2.60.120.620">
    <property type="entry name" value="q2cbj1_9rhob like domain"/>
    <property type="match status" value="1"/>
</dbReference>
<keyword evidence="17" id="KW-1185">Reference proteome</keyword>
<evidence type="ECO:0000313" key="18">
    <source>
        <dbReference type="RefSeq" id="XP_013772511.1"/>
    </source>
</evidence>
<keyword evidence="11" id="KW-0560">Oxidoreductase</keyword>
<keyword evidence="15" id="KW-1133">Transmembrane helix</keyword>
<keyword evidence="6" id="KW-0732">Signal</keyword>
<keyword evidence="15" id="KW-0812">Transmembrane</keyword>
<sequence length="768" mass="88945">MSKVNANSSTSNNTSIGTRRVIIWLKYLNKWNIEVIMSFWVMSCVLLFFIFISSPVYSVSGSPKTELTYADYYEAGVEAYLDNRWKECINFLEKSLKEYSLHRSALVECRKSCRKKDFVLRSGVYHDRGTMFMAFYEEIIKNALCIMKCYHRSNSLYVRSVAVAKETEQNFENKMPYDYLQLCYFKEEHIEKAASAAYTYLLHNKDQEVMKNNLKYYLELPGMDVTKLNYLEAKEYQELYIKAGNKYSEGNYGAVVELMEQALIEYQKALEECRFLCEGAIESSPETELVLSIANFFTSSLRCKVDCPDKLSVIYGEKNEDFLPSHYHYLQFAYFHIGKVRKACEAVASYLLLMPEDPIMIENKVFYSKLNEVQEEWFAPRQETVNIYHEQERERSLLQFIENEFIFQDGDSFQNESRDEVQNAVENMQTDSNSTNTGSTGMKKEHHKRSAQEIQFWTESNKIQVILQEKDLNGTLRFAADGLLTNEQCEKLVILANEGAVNGDGYNGKQSPHTEFEMFEGLTVGRAAVLANNGELDVETVILLLNVSEKARRFVEMYFKLESSLYFAYTHLVCRRPVPDSPEKRKDLSHPVHADNCVLLTDGRCLKERPAYTWRDYSAIVYLNDDFDGGEFIFAKDKETVQAKIQPTCGRMVGFSAGVENLHGVEAVTRGRRCALGMWYTLDSKHKEGDRDFAEQVLHKLVVRTSEEENQGEKTKIHFDDDKKSPKNQQNNENEDNVFTSTNHLNPPPVTQERKQDKRRDQQIHEDL</sequence>
<evidence type="ECO:0000256" key="8">
    <source>
        <dbReference type="ARBA" id="ARBA00022803"/>
    </source>
</evidence>
<feature type="compositionally biased region" description="Polar residues" evidence="14">
    <location>
        <begin position="727"/>
        <end position="745"/>
    </location>
</feature>
<evidence type="ECO:0000256" key="14">
    <source>
        <dbReference type="SAM" id="MobiDB-lite"/>
    </source>
</evidence>
<dbReference type="InterPro" id="IPR056585">
    <property type="entry name" value="Leprecan_dom"/>
</dbReference>
<evidence type="ECO:0000259" key="16">
    <source>
        <dbReference type="PROSITE" id="PS51471"/>
    </source>
</evidence>
<keyword evidence="12" id="KW-0408">Iron</keyword>
<evidence type="ECO:0000256" key="7">
    <source>
        <dbReference type="ARBA" id="ARBA00022737"/>
    </source>
</evidence>
<keyword evidence="13" id="KW-0325">Glycoprotein</keyword>
<comment type="cofactor">
    <cofactor evidence="1">
        <name>L-ascorbate</name>
        <dbReference type="ChEBI" id="CHEBI:38290"/>
    </cofactor>
</comment>
<accession>A0ABM1B0V7</accession>
<evidence type="ECO:0000256" key="11">
    <source>
        <dbReference type="ARBA" id="ARBA00023002"/>
    </source>
</evidence>
<comment type="similarity">
    <text evidence="3">Belongs to the leprecan family.</text>
</comment>
<feature type="region of interest" description="Disordered" evidence="14">
    <location>
        <begin position="705"/>
        <end position="768"/>
    </location>
</feature>
<dbReference type="PANTHER" id="PTHR14049">
    <property type="entry name" value="LEPRECAN 1"/>
    <property type="match status" value="1"/>
</dbReference>
<dbReference type="GeneID" id="106457621"/>
<protein>
    <recommendedName>
        <fullName evidence="4">procollagen-proline 3-dioxygenase</fullName>
        <ecNumber evidence="4">1.14.11.7</ecNumber>
    </recommendedName>
</protein>
<evidence type="ECO:0000256" key="12">
    <source>
        <dbReference type="ARBA" id="ARBA00023004"/>
    </source>
</evidence>
<dbReference type="InterPro" id="IPR006620">
    <property type="entry name" value="Pro_4_hyd_alph"/>
</dbReference>
<dbReference type="Pfam" id="PF23557">
    <property type="entry name" value="TPR_leprecan"/>
    <property type="match status" value="1"/>
</dbReference>
<dbReference type="InterPro" id="IPR039575">
    <property type="entry name" value="P3H"/>
</dbReference>
<gene>
    <name evidence="18" type="primary">LOC106457621</name>
</gene>
<keyword evidence="7" id="KW-0677">Repeat</keyword>
<feature type="transmembrane region" description="Helical" evidence="15">
    <location>
        <begin position="35"/>
        <end position="57"/>
    </location>
</feature>
<evidence type="ECO:0000256" key="13">
    <source>
        <dbReference type="ARBA" id="ARBA00023180"/>
    </source>
</evidence>
<feature type="domain" description="Fe2OG dioxygenase" evidence="16">
    <location>
        <begin position="570"/>
        <end position="682"/>
    </location>
</feature>
<proteinExistence type="inferred from homology"/>
<keyword evidence="10" id="KW-0223">Dioxygenase</keyword>
<evidence type="ECO:0000313" key="17">
    <source>
        <dbReference type="Proteomes" id="UP000694941"/>
    </source>
</evidence>
<keyword evidence="8" id="KW-0802">TPR repeat</keyword>
<feature type="compositionally biased region" description="Basic and acidic residues" evidence="14">
    <location>
        <begin position="752"/>
        <end position="768"/>
    </location>
</feature>
<evidence type="ECO:0000256" key="6">
    <source>
        <dbReference type="ARBA" id="ARBA00022729"/>
    </source>
</evidence>
<evidence type="ECO:0000256" key="5">
    <source>
        <dbReference type="ARBA" id="ARBA00022723"/>
    </source>
</evidence>
<dbReference type="EC" id="1.14.11.7" evidence="4"/>